<dbReference type="NCBIfam" id="TIGR00436">
    <property type="entry name" value="era"/>
    <property type="match status" value="1"/>
</dbReference>
<evidence type="ECO:0000256" key="1">
    <source>
        <dbReference type="ARBA" id="ARBA00007921"/>
    </source>
</evidence>
<dbReference type="Gene3D" id="3.30.300.20">
    <property type="match status" value="1"/>
</dbReference>
<evidence type="ECO:0000256" key="2">
    <source>
        <dbReference type="ARBA" id="ARBA00020484"/>
    </source>
</evidence>
<dbReference type="NCBIfam" id="TIGR00231">
    <property type="entry name" value="small_GTP"/>
    <property type="match status" value="1"/>
</dbReference>
<dbReference type="InterPro" id="IPR004044">
    <property type="entry name" value="KH_dom_type_2"/>
</dbReference>
<dbReference type="InterPro" id="IPR027417">
    <property type="entry name" value="P-loop_NTPase"/>
</dbReference>
<dbReference type="GO" id="GO:0005737">
    <property type="term" value="C:cytoplasm"/>
    <property type="evidence" value="ECO:0007669"/>
    <property type="project" value="UniProtKB-SubCell"/>
</dbReference>
<dbReference type="InterPro" id="IPR006073">
    <property type="entry name" value="GTP-bd"/>
</dbReference>
<dbReference type="SUPFAM" id="SSF54814">
    <property type="entry name" value="Prokaryotic type KH domain (KH-domain type II)"/>
    <property type="match status" value="1"/>
</dbReference>
<organism evidence="9 10">
    <name type="scientific">Mesoterricola sediminis</name>
    <dbReference type="NCBI Taxonomy" id="2927980"/>
    <lineage>
        <taxon>Bacteria</taxon>
        <taxon>Pseudomonadati</taxon>
        <taxon>Acidobacteriota</taxon>
        <taxon>Holophagae</taxon>
        <taxon>Holophagales</taxon>
        <taxon>Holophagaceae</taxon>
        <taxon>Mesoterricola</taxon>
    </lineage>
</organism>
<sequence length="309" mass="34373">MAEARGAQAGRYATVALVGLPNSGKSTLLNTLVGEKLAAVSQTPQTTRGRITGVVNRGPVQLAFLDTPGVHQARHALNQRMLHHVDIALAEADLILWVVDADGFLGPGERDLAKRLKEARQPVYLILNKLDLVSKGRLLEKIAAYKDLLAFREIVPVGAKLAQNLDPLWSILERDAPEGPWAFEDDTFTDQTERSMAAEFIREKILRKTREEVPHGVAVVIRAWTEAGEEAYPEDGPEGGTCIEAEVLVERAGHRKILLGSQGAMISDIRTSAQRELRKLLQRPVRLELRIKVEEDWRDRPDQLDKLEL</sequence>
<dbReference type="HAMAP" id="MF_00367">
    <property type="entry name" value="GTPase_Era"/>
    <property type="match status" value="1"/>
</dbReference>
<feature type="binding site" evidence="6">
    <location>
        <begin position="19"/>
        <end position="26"/>
    </location>
    <ligand>
        <name>GTP</name>
        <dbReference type="ChEBI" id="CHEBI:37565"/>
    </ligand>
</feature>
<keyword evidence="10" id="KW-1185">Reference proteome</keyword>
<protein>
    <recommendedName>
        <fullName evidence="2 6">GTPase Era</fullName>
    </recommendedName>
</protein>
<comment type="subunit">
    <text evidence="6">Monomer.</text>
</comment>
<dbReference type="GO" id="GO:0005525">
    <property type="term" value="F:GTP binding"/>
    <property type="evidence" value="ECO:0007669"/>
    <property type="project" value="UniProtKB-UniRule"/>
</dbReference>
<feature type="region of interest" description="G3" evidence="7">
    <location>
        <begin position="66"/>
        <end position="69"/>
    </location>
</feature>
<keyword evidence="6" id="KW-1003">Cell membrane</keyword>
<dbReference type="SUPFAM" id="SSF52540">
    <property type="entry name" value="P-loop containing nucleoside triphosphate hydrolases"/>
    <property type="match status" value="1"/>
</dbReference>
<feature type="binding site" evidence="6">
    <location>
        <begin position="66"/>
        <end position="70"/>
    </location>
    <ligand>
        <name>GTP</name>
        <dbReference type="ChEBI" id="CHEBI:37565"/>
    </ligand>
</feature>
<feature type="region of interest" description="G1" evidence="7">
    <location>
        <begin position="19"/>
        <end position="26"/>
    </location>
</feature>
<dbReference type="CDD" id="cd04163">
    <property type="entry name" value="Era"/>
    <property type="match status" value="1"/>
</dbReference>
<feature type="binding site" evidence="6">
    <location>
        <begin position="128"/>
        <end position="131"/>
    </location>
    <ligand>
        <name>GTP</name>
        <dbReference type="ChEBI" id="CHEBI:37565"/>
    </ligand>
</feature>
<reference evidence="9" key="1">
    <citation type="journal article" date="2023" name="Int. J. Syst. Evol. Microbiol.">
        <title>Mesoterricola silvestris gen. nov., sp. nov., Mesoterricola sediminis sp. nov., Geothrix oryzae sp. nov., Geothrix edaphica sp. nov., Geothrix rubra sp. nov., and Geothrix limicola sp. nov., six novel members of Acidobacteriota isolated from soils.</title>
        <authorList>
            <person name="Itoh H."/>
            <person name="Sugisawa Y."/>
            <person name="Mise K."/>
            <person name="Xu Z."/>
            <person name="Kuniyasu M."/>
            <person name="Ushijima N."/>
            <person name="Kawano K."/>
            <person name="Kobayashi E."/>
            <person name="Shiratori Y."/>
            <person name="Masuda Y."/>
            <person name="Senoo K."/>
        </authorList>
    </citation>
    <scope>NUCLEOTIDE SEQUENCE</scope>
    <source>
        <strain evidence="9">W786</strain>
    </source>
</reference>
<comment type="subcellular location">
    <subcellularLocation>
        <location evidence="6">Cytoplasm</location>
    </subcellularLocation>
    <subcellularLocation>
        <location evidence="6">Cell membrane</location>
        <topology evidence="6">Peripheral membrane protein</topology>
    </subcellularLocation>
</comment>
<evidence type="ECO:0000256" key="6">
    <source>
        <dbReference type="HAMAP-Rule" id="MF_00367"/>
    </source>
</evidence>
<dbReference type="Gene3D" id="3.40.50.300">
    <property type="entry name" value="P-loop containing nucleotide triphosphate hydrolases"/>
    <property type="match status" value="1"/>
</dbReference>
<comment type="similarity">
    <text evidence="1 6 7">Belongs to the TRAFAC class TrmE-Era-EngA-EngB-Septin-like GTPase superfamily. Era GTPase family.</text>
</comment>
<dbReference type="InterPro" id="IPR015946">
    <property type="entry name" value="KH_dom-like_a/b"/>
</dbReference>
<dbReference type="InterPro" id="IPR005662">
    <property type="entry name" value="GTPase_Era-like"/>
</dbReference>
<keyword evidence="4 6" id="KW-0694">RNA-binding</keyword>
<accession>A0AA48GPQ9</accession>
<dbReference type="Proteomes" id="UP001228113">
    <property type="component" value="Chromosome"/>
</dbReference>
<dbReference type="Pfam" id="PF07650">
    <property type="entry name" value="KH_2"/>
    <property type="match status" value="1"/>
</dbReference>
<dbReference type="GO" id="GO:0005886">
    <property type="term" value="C:plasma membrane"/>
    <property type="evidence" value="ECO:0007669"/>
    <property type="project" value="UniProtKB-SubCell"/>
</dbReference>
<dbReference type="GO" id="GO:0043024">
    <property type="term" value="F:ribosomal small subunit binding"/>
    <property type="evidence" value="ECO:0007669"/>
    <property type="project" value="TreeGrafter"/>
</dbReference>
<dbReference type="InterPro" id="IPR009019">
    <property type="entry name" value="KH_sf_prok-type"/>
</dbReference>
<dbReference type="RefSeq" id="WP_243334021.1">
    <property type="nucleotide sequence ID" value="NZ_AP027081.1"/>
</dbReference>
<gene>
    <name evidence="6 9" type="primary">era</name>
    <name evidence="9" type="ORF">METESE_19490</name>
</gene>
<dbReference type="CDD" id="cd22534">
    <property type="entry name" value="KH-II_Era"/>
    <property type="match status" value="1"/>
</dbReference>
<dbReference type="AlphaFoldDB" id="A0AA48GPQ9"/>
<dbReference type="GO" id="GO:0000028">
    <property type="term" value="P:ribosomal small subunit assembly"/>
    <property type="evidence" value="ECO:0007669"/>
    <property type="project" value="TreeGrafter"/>
</dbReference>
<keyword evidence="5 6" id="KW-0342">GTP-binding</keyword>
<dbReference type="NCBIfam" id="NF000908">
    <property type="entry name" value="PRK00089.1"/>
    <property type="match status" value="1"/>
</dbReference>
<dbReference type="InterPro" id="IPR005225">
    <property type="entry name" value="Small_GTP-bd"/>
</dbReference>
<keyword evidence="3 6" id="KW-0547">Nucleotide-binding</keyword>
<evidence type="ECO:0000259" key="8">
    <source>
        <dbReference type="PROSITE" id="PS51713"/>
    </source>
</evidence>
<evidence type="ECO:0000256" key="4">
    <source>
        <dbReference type="ARBA" id="ARBA00022884"/>
    </source>
</evidence>
<evidence type="ECO:0000256" key="3">
    <source>
        <dbReference type="ARBA" id="ARBA00022741"/>
    </source>
</evidence>
<dbReference type="PANTHER" id="PTHR42698:SF1">
    <property type="entry name" value="GTPASE ERA, MITOCHONDRIAL"/>
    <property type="match status" value="1"/>
</dbReference>
<keyword evidence="6" id="KW-0963">Cytoplasm</keyword>
<dbReference type="PROSITE" id="PS51713">
    <property type="entry name" value="G_ERA"/>
    <property type="match status" value="1"/>
</dbReference>
<keyword evidence="6" id="KW-0699">rRNA-binding</keyword>
<feature type="region of interest" description="G4" evidence="7">
    <location>
        <begin position="128"/>
        <end position="131"/>
    </location>
</feature>
<feature type="region of interest" description="G5" evidence="7">
    <location>
        <begin position="157"/>
        <end position="159"/>
    </location>
</feature>
<dbReference type="PANTHER" id="PTHR42698">
    <property type="entry name" value="GTPASE ERA"/>
    <property type="match status" value="1"/>
</dbReference>
<feature type="region of interest" description="G2" evidence="7">
    <location>
        <begin position="45"/>
        <end position="49"/>
    </location>
</feature>
<feature type="domain" description="Era-type G" evidence="8">
    <location>
        <begin position="11"/>
        <end position="178"/>
    </location>
</feature>
<dbReference type="Pfam" id="PF01926">
    <property type="entry name" value="MMR_HSR1"/>
    <property type="match status" value="1"/>
</dbReference>
<dbReference type="EMBL" id="AP027081">
    <property type="protein sequence ID" value="BDU76991.1"/>
    <property type="molecule type" value="Genomic_DNA"/>
</dbReference>
<keyword evidence="6" id="KW-0472">Membrane</keyword>
<keyword evidence="6" id="KW-0690">Ribosome biogenesis</keyword>
<comment type="function">
    <text evidence="6">An essential GTPase that binds both GDP and GTP, with rapid nucleotide exchange. Plays a role in 16S rRNA processing and 30S ribosomal subunit biogenesis and possibly also in cell cycle regulation and energy metabolism.</text>
</comment>
<evidence type="ECO:0000313" key="10">
    <source>
        <dbReference type="Proteomes" id="UP001228113"/>
    </source>
</evidence>
<dbReference type="InterPro" id="IPR030388">
    <property type="entry name" value="G_ERA_dom"/>
</dbReference>
<proteinExistence type="inferred from homology"/>
<name>A0AA48GPQ9_9BACT</name>
<evidence type="ECO:0000313" key="9">
    <source>
        <dbReference type="EMBL" id="BDU76991.1"/>
    </source>
</evidence>
<evidence type="ECO:0000256" key="7">
    <source>
        <dbReference type="PROSITE-ProRule" id="PRU01050"/>
    </source>
</evidence>
<dbReference type="GO" id="GO:0003924">
    <property type="term" value="F:GTPase activity"/>
    <property type="evidence" value="ECO:0007669"/>
    <property type="project" value="UniProtKB-UniRule"/>
</dbReference>
<evidence type="ECO:0000256" key="5">
    <source>
        <dbReference type="ARBA" id="ARBA00023134"/>
    </source>
</evidence>
<dbReference type="KEGG" id="msea:METESE_19490"/>
<dbReference type="GO" id="GO:0070181">
    <property type="term" value="F:small ribosomal subunit rRNA binding"/>
    <property type="evidence" value="ECO:0007669"/>
    <property type="project" value="UniProtKB-UniRule"/>
</dbReference>